<gene>
    <name evidence="3" type="ORF">GDO54_015133</name>
</gene>
<evidence type="ECO:0000256" key="1">
    <source>
        <dbReference type="SAM" id="SignalP"/>
    </source>
</evidence>
<evidence type="ECO:0000313" key="3">
    <source>
        <dbReference type="EMBL" id="DBA19272.1"/>
    </source>
</evidence>
<feature type="domain" description="Immunoglobulin" evidence="2">
    <location>
        <begin position="27"/>
        <end position="140"/>
    </location>
</feature>
<dbReference type="Pfam" id="PF07686">
    <property type="entry name" value="V-set"/>
    <property type="match status" value="1"/>
</dbReference>
<feature type="signal peptide" evidence="1">
    <location>
        <begin position="1"/>
        <end position="17"/>
    </location>
</feature>
<evidence type="ECO:0000259" key="2">
    <source>
        <dbReference type="SMART" id="SM00409"/>
    </source>
</evidence>
<comment type="caution">
    <text evidence="3">The sequence shown here is derived from an EMBL/GenBank/DDBJ whole genome shotgun (WGS) entry which is preliminary data.</text>
</comment>
<dbReference type="SUPFAM" id="SSF48726">
    <property type="entry name" value="Immunoglobulin"/>
    <property type="match status" value="1"/>
</dbReference>
<proteinExistence type="predicted"/>
<name>A0AAV2ZYY7_PYXAD</name>
<dbReference type="Gene3D" id="2.60.40.10">
    <property type="entry name" value="Immunoglobulins"/>
    <property type="match status" value="1"/>
</dbReference>
<sequence>MICRIAIFLLFLQAVSAAKISTVHVYHPHMTVSVGQRLVIPCSFTIDDPQRDHHIELQWSMMPKDGNDFNPIVRLDDTMALPVGQPNQRASINLLRVRKGICSLFIDNAHTDDSGTYRLHIAINGVEYGGGVSEVKVHVDIEKQPRRTSSIQIPMRRLTQTPCGLQGCSRL</sequence>
<dbReference type="EMBL" id="DYDO01000008">
    <property type="protein sequence ID" value="DBA19272.1"/>
    <property type="molecule type" value="Genomic_DNA"/>
</dbReference>
<dbReference type="Proteomes" id="UP001181693">
    <property type="component" value="Unassembled WGS sequence"/>
</dbReference>
<dbReference type="InterPro" id="IPR003599">
    <property type="entry name" value="Ig_sub"/>
</dbReference>
<organism evidence="3 4">
    <name type="scientific">Pyxicephalus adspersus</name>
    <name type="common">African bullfrog</name>
    <dbReference type="NCBI Taxonomy" id="30357"/>
    <lineage>
        <taxon>Eukaryota</taxon>
        <taxon>Metazoa</taxon>
        <taxon>Chordata</taxon>
        <taxon>Craniata</taxon>
        <taxon>Vertebrata</taxon>
        <taxon>Euteleostomi</taxon>
        <taxon>Amphibia</taxon>
        <taxon>Batrachia</taxon>
        <taxon>Anura</taxon>
        <taxon>Neobatrachia</taxon>
        <taxon>Ranoidea</taxon>
        <taxon>Pyxicephalidae</taxon>
        <taxon>Pyxicephalinae</taxon>
        <taxon>Pyxicephalus</taxon>
    </lineage>
</organism>
<dbReference type="AlphaFoldDB" id="A0AAV2ZYY7"/>
<keyword evidence="4" id="KW-1185">Reference proteome</keyword>
<dbReference type="InterPro" id="IPR013106">
    <property type="entry name" value="Ig_V-set"/>
</dbReference>
<accession>A0AAV2ZYY7</accession>
<feature type="chain" id="PRO_5043506292" description="Immunoglobulin domain-containing protein" evidence="1">
    <location>
        <begin position="18"/>
        <end position="171"/>
    </location>
</feature>
<evidence type="ECO:0000313" key="4">
    <source>
        <dbReference type="Proteomes" id="UP001181693"/>
    </source>
</evidence>
<dbReference type="InterPro" id="IPR036179">
    <property type="entry name" value="Ig-like_dom_sf"/>
</dbReference>
<dbReference type="SMART" id="SM00409">
    <property type="entry name" value="IG"/>
    <property type="match status" value="1"/>
</dbReference>
<reference evidence="3" key="1">
    <citation type="thesis" date="2020" institute="ProQuest LLC" country="789 East Eisenhower Parkway, Ann Arbor, MI, USA">
        <title>Comparative Genomics and Chromosome Evolution.</title>
        <authorList>
            <person name="Mudd A.B."/>
        </authorList>
    </citation>
    <scope>NUCLEOTIDE SEQUENCE</scope>
    <source>
        <strain evidence="3">1538</strain>
        <tissue evidence="3">Blood</tissue>
    </source>
</reference>
<dbReference type="InterPro" id="IPR013783">
    <property type="entry name" value="Ig-like_fold"/>
</dbReference>
<keyword evidence="1" id="KW-0732">Signal</keyword>
<protein>
    <recommendedName>
        <fullName evidence="2">Immunoglobulin domain-containing protein</fullName>
    </recommendedName>
</protein>